<feature type="compositionally biased region" description="Basic and acidic residues" evidence="1">
    <location>
        <begin position="266"/>
        <end position="288"/>
    </location>
</feature>
<gene>
    <name evidence="2" type="primary">BTBD8</name>
    <name evidence="2" type="ORF">CEXT_769961</name>
</gene>
<feature type="region of interest" description="Disordered" evidence="1">
    <location>
        <begin position="262"/>
        <end position="311"/>
    </location>
</feature>
<organism evidence="2 3">
    <name type="scientific">Caerostris extrusa</name>
    <name type="common">Bark spider</name>
    <name type="synonym">Caerostris bankana</name>
    <dbReference type="NCBI Taxonomy" id="172846"/>
    <lineage>
        <taxon>Eukaryota</taxon>
        <taxon>Metazoa</taxon>
        <taxon>Ecdysozoa</taxon>
        <taxon>Arthropoda</taxon>
        <taxon>Chelicerata</taxon>
        <taxon>Arachnida</taxon>
        <taxon>Araneae</taxon>
        <taxon>Araneomorphae</taxon>
        <taxon>Entelegynae</taxon>
        <taxon>Araneoidea</taxon>
        <taxon>Araneidae</taxon>
        <taxon>Caerostris</taxon>
    </lineage>
</organism>
<proteinExistence type="predicted"/>
<reference evidence="2 3" key="1">
    <citation type="submission" date="2021-06" db="EMBL/GenBank/DDBJ databases">
        <title>Caerostris extrusa draft genome.</title>
        <authorList>
            <person name="Kono N."/>
            <person name="Arakawa K."/>
        </authorList>
    </citation>
    <scope>NUCLEOTIDE SEQUENCE [LARGE SCALE GENOMIC DNA]</scope>
</reference>
<evidence type="ECO:0000256" key="1">
    <source>
        <dbReference type="SAM" id="MobiDB-lite"/>
    </source>
</evidence>
<dbReference type="AlphaFoldDB" id="A0AAV4SYK2"/>
<evidence type="ECO:0000313" key="3">
    <source>
        <dbReference type="Proteomes" id="UP001054945"/>
    </source>
</evidence>
<comment type="caution">
    <text evidence="2">The sequence shown here is derived from an EMBL/GenBank/DDBJ whole genome shotgun (WGS) entry which is preliminary data.</text>
</comment>
<name>A0AAV4SYK2_CAEEX</name>
<feature type="compositionally biased region" description="Basic and acidic residues" evidence="1">
    <location>
        <begin position="347"/>
        <end position="362"/>
    </location>
</feature>
<dbReference type="EMBL" id="BPLR01010376">
    <property type="protein sequence ID" value="GIY38929.1"/>
    <property type="molecule type" value="Genomic_DNA"/>
</dbReference>
<accession>A0AAV4SYK2</accession>
<keyword evidence="3" id="KW-1185">Reference proteome</keyword>
<sequence>MASSKTRAWGPTHPSAAFLIKCAKEREKLRSTLQTQLREQMLCMLQNNIFPDTLIGVNIKEKESSTENKTITQQQSDLPQLYPAHKALLKIRTPAFFNHLNEHQESNLGIESYNSYLQESELLQFLKKVYTDDDIRKHECEALHLSKKYIELLHHNKPPVNKHILEVDEFEKESVHSSCTDNFVTPKTSPVSPEAKLNVLELFGAAQNQNNMIKTSNASIMIKNNSGTYRVKDHVNEELHIDTSLEKEHSPSIEEDIMGKITQTESLRENKRSNEKQLSESIEAHEQDSSCDEENSDQDSEPGDFSNVGSMVRSNTFDLETQGSLDDVAIDDSIEWCYRPSLDTRNQRESIKDNMSSRKAEGTEPSFNNSQELESASSSLHFRRFDGSMSDSGFMSHSTFSLLSDAGYSNSIASSLIMSSDGMSGSPVNIGSDGNGSLSEKSRKLSGSMFPFTLI</sequence>
<protein>
    <submittedName>
        <fullName evidence="2">Uncharacterized protein</fullName>
    </submittedName>
</protein>
<dbReference type="Proteomes" id="UP001054945">
    <property type="component" value="Unassembled WGS sequence"/>
</dbReference>
<feature type="region of interest" description="Disordered" evidence="1">
    <location>
        <begin position="347"/>
        <end position="373"/>
    </location>
</feature>
<feature type="compositionally biased region" description="Acidic residues" evidence="1">
    <location>
        <begin position="289"/>
        <end position="302"/>
    </location>
</feature>
<evidence type="ECO:0000313" key="2">
    <source>
        <dbReference type="EMBL" id="GIY38929.1"/>
    </source>
</evidence>